<dbReference type="AlphaFoldDB" id="A0A7I9VJ03"/>
<keyword evidence="1" id="KW-0812">Transmembrane</keyword>
<keyword evidence="3" id="KW-1185">Reference proteome</keyword>
<comment type="caution">
    <text evidence="2">The sequence shown here is derived from an EMBL/GenBank/DDBJ whole genome shotgun (WGS) entry which is preliminary data.</text>
</comment>
<evidence type="ECO:0000313" key="2">
    <source>
        <dbReference type="EMBL" id="GEJ56128.1"/>
    </source>
</evidence>
<accession>A0A7I9VJ03</accession>
<reference evidence="3" key="1">
    <citation type="journal article" date="2020" name="Appl. Environ. Microbiol.">
        <title>Diazotrophic Anaeromyxobacter Isolates from Soils.</title>
        <authorList>
            <person name="Masuda Y."/>
            <person name="Yamanaka H."/>
            <person name="Xu Z.X."/>
            <person name="Shiratori Y."/>
            <person name="Aono T."/>
            <person name="Amachi S."/>
            <person name="Senoo K."/>
            <person name="Itoh H."/>
        </authorList>
    </citation>
    <scope>NUCLEOTIDE SEQUENCE [LARGE SCALE GENOMIC DNA]</scope>
    <source>
        <strain evidence="3">R267</strain>
    </source>
</reference>
<dbReference type="RefSeq" id="WP_176063321.1">
    <property type="nucleotide sequence ID" value="NZ_BJTG01000002.1"/>
</dbReference>
<sequence>MTLLEAAQVGEVLSGVGTAAAVLVAAFGIRGWKRDRRRERRSEAAATGIVALTTACDALAGWTGAIAMKAHYLEGVGTGTGMIIERMADVMKQGRSATEEPLQQLRAAAALAVAYLTDEEAKTLRSALAIAPDVEKEHHEFMMNIVSIANPSLKHVAVFFDEFTDSIGRLRDEGVAALRPVARFDVD</sequence>
<protein>
    <submittedName>
        <fullName evidence="2">Uncharacterized protein</fullName>
    </submittedName>
</protein>
<keyword evidence="1" id="KW-0472">Membrane</keyword>
<evidence type="ECO:0000313" key="3">
    <source>
        <dbReference type="Proteomes" id="UP000503640"/>
    </source>
</evidence>
<organism evidence="2 3">
    <name type="scientific">Anaeromyxobacter diazotrophicus</name>
    <dbReference type="NCBI Taxonomy" id="2590199"/>
    <lineage>
        <taxon>Bacteria</taxon>
        <taxon>Pseudomonadati</taxon>
        <taxon>Myxococcota</taxon>
        <taxon>Myxococcia</taxon>
        <taxon>Myxococcales</taxon>
        <taxon>Cystobacterineae</taxon>
        <taxon>Anaeromyxobacteraceae</taxon>
        <taxon>Anaeromyxobacter</taxon>
    </lineage>
</organism>
<dbReference type="EMBL" id="BJTG01000002">
    <property type="protein sequence ID" value="GEJ56128.1"/>
    <property type="molecule type" value="Genomic_DNA"/>
</dbReference>
<keyword evidence="1" id="KW-1133">Transmembrane helix</keyword>
<proteinExistence type="predicted"/>
<dbReference type="Proteomes" id="UP000503640">
    <property type="component" value="Unassembled WGS sequence"/>
</dbReference>
<gene>
    <name evidence="2" type="ORF">AMYX_08690</name>
</gene>
<feature type="transmembrane region" description="Helical" evidence="1">
    <location>
        <begin position="12"/>
        <end position="32"/>
    </location>
</feature>
<name>A0A7I9VJ03_9BACT</name>
<evidence type="ECO:0000256" key="1">
    <source>
        <dbReference type="SAM" id="Phobius"/>
    </source>
</evidence>